<dbReference type="FunFam" id="3.10.450.40:FF:000002">
    <property type="entry name" value="Amine oxidase"/>
    <property type="match status" value="1"/>
</dbReference>
<dbReference type="Pfam" id="PF02727">
    <property type="entry name" value="Cu_amine_oxidN2"/>
    <property type="match status" value="1"/>
</dbReference>
<dbReference type="AlphaFoldDB" id="A0A0E0P4Y2"/>
<keyword evidence="1" id="KW-0560">Oxidoreductase</keyword>
<dbReference type="GO" id="GO:0005507">
    <property type="term" value="F:copper ion binding"/>
    <property type="evidence" value="ECO:0007669"/>
    <property type="project" value="InterPro"/>
</dbReference>
<dbReference type="GO" id="GO:0009308">
    <property type="term" value="P:amine metabolic process"/>
    <property type="evidence" value="ECO:0007669"/>
    <property type="project" value="UniProtKB-UniRule"/>
</dbReference>
<dbReference type="Gramene" id="ORUFI04G01940.1">
    <property type="protein sequence ID" value="ORUFI04G01940.1"/>
    <property type="gene ID" value="ORUFI04G01940"/>
</dbReference>
<feature type="domain" description="Copper amine oxidase N3-terminal" evidence="3">
    <location>
        <begin position="121"/>
        <end position="205"/>
    </location>
</feature>
<dbReference type="PANTHER" id="PTHR10638">
    <property type="entry name" value="COPPER AMINE OXIDASE"/>
    <property type="match status" value="1"/>
</dbReference>
<dbReference type="InterPro" id="IPR015800">
    <property type="entry name" value="Cu_amine_oxidase_N2"/>
</dbReference>
<dbReference type="HOGENOM" id="CLU_1191540_0_0_1"/>
<dbReference type="EnsemblPlants" id="ORUFI04G01940.1">
    <property type="protein sequence ID" value="ORUFI04G01940.1"/>
    <property type="gene ID" value="ORUFI04G01940"/>
</dbReference>
<keyword evidence="1" id="KW-0186">Copper</keyword>
<dbReference type="PANTHER" id="PTHR10638:SF18">
    <property type="entry name" value="AMINE OXIDASE [COPPER-CONTAINING] ZETA, PEROXISOMAL"/>
    <property type="match status" value="1"/>
</dbReference>
<evidence type="ECO:0000313" key="4">
    <source>
        <dbReference type="EnsemblPlants" id="ORUFI04G01940.1"/>
    </source>
</evidence>
<evidence type="ECO:0000259" key="3">
    <source>
        <dbReference type="Pfam" id="PF02728"/>
    </source>
</evidence>
<comment type="PTM">
    <text evidence="1">Topaquinone (TPQ) is generated by copper-dependent autoxidation of a specific tyrosyl residue.</text>
</comment>
<organism evidence="4 5">
    <name type="scientific">Oryza rufipogon</name>
    <name type="common">Brownbeard rice</name>
    <name type="synonym">Asian wild rice</name>
    <dbReference type="NCBI Taxonomy" id="4529"/>
    <lineage>
        <taxon>Eukaryota</taxon>
        <taxon>Viridiplantae</taxon>
        <taxon>Streptophyta</taxon>
        <taxon>Embryophyta</taxon>
        <taxon>Tracheophyta</taxon>
        <taxon>Spermatophyta</taxon>
        <taxon>Magnoliopsida</taxon>
        <taxon>Liliopsida</taxon>
        <taxon>Poales</taxon>
        <taxon>Poaceae</taxon>
        <taxon>BOP clade</taxon>
        <taxon>Oryzoideae</taxon>
        <taxon>Oryzeae</taxon>
        <taxon>Oryzinae</taxon>
        <taxon>Oryza</taxon>
    </lineage>
</organism>
<name>A0A0E0P4Y2_ORYRU</name>
<protein>
    <recommendedName>
        <fullName evidence="1">Amine oxidase</fullName>
        <ecNumber evidence="1">1.4.3.-</ecNumber>
    </recommendedName>
</protein>
<keyword evidence="1" id="KW-0479">Metal-binding</keyword>
<dbReference type="GO" id="GO:0008131">
    <property type="term" value="F:primary methylamine oxidase activity"/>
    <property type="evidence" value="ECO:0007669"/>
    <property type="project" value="InterPro"/>
</dbReference>
<comment type="similarity">
    <text evidence="1">Belongs to the copper/topaquinone oxidase family.</text>
</comment>
<dbReference type="Pfam" id="PF02728">
    <property type="entry name" value="Cu_amine_oxidN3"/>
    <property type="match status" value="1"/>
</dbReference>
<keyword evidence="1" id="KW-0801">TPQ</keyword>
<dbReference type="GO" id="GO:0048038">
    <property type="term" value="F:quinone binding"/>
    <property type="evidence" value="ECO:0007669"/>
    <property type="project" value="InterPro"/>
</dbReference>
<dbReference type="SUPFAM" id="SSF54416">
    <property type="entry name" value="Amine oxidase N-terminal region"/>
    <property type="match status" value="2"/>
</dbReference>
<evidence type="ECO:0000256" key="1">
    <source>
        <dbReference type="RuleBase" id="RU000672"/>
    </source>
</evidence>
<keyword evidence="5" id="KW-1185">Reference proteome</keyword>
<dbReference type="eggNOG" id="KOG1186">
    <property type="taxonomic scope" value="Eukaryota"/>
</dbReference>
<dbReference type="Proteomes" id="UP000008022">
    <property type="component" value="Unassembled WGS sequence"/>
</dbReference>
<dbReference type="EC" id="1.4.3.-" evidence="1"/>
<dbReference type="Gene3D" id="3.10.450.40">
    <property type="match status" value="2"/>
</dbReference>
<reference evidence="5" key="1">
    <citation type="submission" date="2013-06" db="EMBL/GenBank/DDBJ databases">
        <authorList>
            <person name="Zhao Q."/>
        </authorList>
    </citation>
    <scope>NUCLEOTIDE SEQUENCE</scope>
    <source>
        <strain evidence="5">cv. W1943</strain>
    </source>
</reference>
<comment type="cofactor">
    <cofactor evidence="1">
        <name>Cu cation</name>
        <dbReference type="ChEBI" id="CHEBI:23378"/>
    </cofactor>
    <text evidence="1">Contains 1 topaquinone per subunit.</text>
</comment>
<dbReference type="InterPro" id="IPR015802">
    <property type="entry name" value="Cu_amine_oxidase_N3"/>
</dbReference>
<dbReference type="InterPro" id="IPR000269">
    <property type="entry name" value="Cu_amine_oxidase"/>
</dbReference>
<accession>A0A0E0P4Y2</accession>
<evidence type="ECO:0000259" key="2">
    <source>
        <dbReference type="Pfam" id="PF02727"/>
    </source>
</evidence>
<evidence type="ECO:0000313" key="5">
    <source>
        <dbReference type="Proteomes" id="UP000008022"/>
    </source>
</evidence>
<dbReference type="STRING" id="4529.A0A0E0P4Y2"/>
<proteinExistence type="inferred from homology"/>
<dbReference type="InterPro" id="IPR016182">
    <property type="entry name" value="Cu_amine_oxidase_N-reg"/>
</dbReference>
<sequence length="233" mass="25550">MGVETISGIEIFARTQRSHPLDPLSAAEIAVAVTTVKAAASTPEVRDGMRFVEVALLEPEKNVVALADAYFFRPFQPSLLPGNRNAPIIATKLPPRRAKLVVYNRQTNETSIWIVEFSEDAMEFVECEATVKSHPPFIEAMRKRGIDDMDLVTVDPWCAGYYSDADAPSRRIAKPLVFCRTESDNPIENGYARPVEGIHIIVKTELLTAIARSSADGCVAATTPPRAHGSSRL</sequence>
<feature type="domain" description="Copper amine oxidase N2-terminal" evidence="2">
    <location>
        <begin position="19"/>
        <end position="64"/>
    </location>
</feature>
<reference evidence="4" key="2">
    <citation type="submission" date="2015-06" db="UniProtKB">
        <authorList>
            <consortium name="EnsemblPlants"/>
        </authorList>
    </citation>
    <scope>IDENTIFICATION</scope>
</reference>